<dbReference type="InterPro" id="IPR005490">
    <property type="entry name" value="LD_TPept_cat_dom"/>
</dbReference>
<accession>A0A1Z2SIQ6</accession>
<evidence type="ECO:0000313" key="9">
    <source>
        <dbReference type="EMBL" id="ASA57074.1"/>
    </source>
</evidence>
<dbReference type="GO" id="GO:0016740">
    <property type="term" value="F:transferase activity"/>
    <property type="evidence" value="ECO:0007669"/>
    <property type="project" value="UniProtKB-KW"/>
</dbReference>
<dbReference type="InterPro" id="IPR050979">
    <property type="entry name" value="LD-transpeptidase"/>
</dbReference>
<organism evidence="9 10">
    <name type="scientific">Vibrio gazogenes</name>
    <dbReference type="NCBI Taxonomy" id="687"/>
    <lineage>
        <taxon>Bacteria</taxon>
        <taxon>Pseudomonadati</taxon>
        <taxon>Pseudomonadota</taxon>
        <taxon>Gammaproteobacteria</taxon>
        <taxon>Vibrionales</taxon>
        <taxon>Vibrionaceae</taxon>
        <taxon>Vibrio</taxon>
    </lineage>
</organism>
<evidence type="ECO:0000256" key="1">
    <source>
        <dbReference type="ARBA" id="ARBA00004752"/>
    </source>
</evidence>
<dbReference type="GO" id="GO:0018104">
    <property type="term" value="P:peptidoglycan-protein cross-linking"/>
    <property type="evidence" value="ECO:0007669"/>
    <property type="project" value="TreeGrafter"/>
</dbReference>
<evidence type="ECO:0000313" key="10">
    <source>
        <dbReference type="Proteomes" id="UP000196708"/>
    </source>
</evidence>
<name>A0A1Z2SIQ6_VIBGA</name>
<keyword evidence="4 7" id="KW-0133">Cell shape</keyword>
<dbReference type="UniPathway" id="UPA00219"/>
<keyword evidence="3" id="KW-0808">Transferase</keyword>
<dbReference type="PANTHER" id="PTHR30582">
    <property type="entry name" value="L,D-TRANSPEPTIDASE"/>
    <property type="match status" value="1"/>
</dbReference>
<dbReference type="GO" id="GO:0071555">
    <property type="term" value="P:cell wall organization"/>
    <property type="evidence" value="ECO:0007669"/>
    <property type="project" value="UniProtKB-UniRule"/>
</dbReference>
<feature type="active site" description="Proton donor/acceptor" evidence="7">
    <location>
        <position position="93"/>
    </location>
</feature>
<dbReference type="EMBL" id="CP018835">
    <property type="protein sequence ID" value="ASA57074.1"/>
    <property type="molecule type" value="Genomic_DNA"/>
</dbReference>
<dbReference type="Pfam" id="PF03734">
    <property type="entry name" value="YkuD"/>
    <property type="match status" value="1"/>
</dbReference>
<proteinExistence type="inferred from homology"/>
<evidence type="ECO:0000256" key="7">
    <source>
        <dbReference type="PROSITE-ProRule" id="PRU01373"/>
    </source>
</evidence>
<keyword evidence="5 7" id="KW-0573">Peptidoglycan synthesis</keyword>
<sequence>MVSPNGNTILFLGGIRSSDKTIIVDLDKQNLYAYSGSSLVFDFYCTSGDSSHPTATWPSLHKIMRKYEIYRSRTYDAQMNYAMFFTYDGKAIHQSHAVGVTTWLKSAGIDAFGSHGCVRLSEINARMLFNWTPMGTPVFIDLEKL</sequence>
<keyword evidence="6 7" id="KW-0961">Cell wall biogenesis/degradation</keyword>
<dbReference type="PANTHER" id="PTHR30582:SF2">
    <property type="entry name" value="L,D-TRANSPEPTIDASE YCIB-RELATED"/>
    <property type="match status" value="1"/>
</dbReference>
<dbReference type="InterPro" id="IPR038063">
    <property type="entry name" value="Transpep_catalytic_dom"/>
</dbReference>
<gene>
    <name evidence="9" type="ORF">BSQ33_03605</name>
</gene>
<dbReference type="GO" id="GO:0071972">
    <property type="term" value="F:peptidoglycan L,D-transpeptidase activity"/>
    <property type="evidence" value="ECO:0007669"/>
    <property type="project" value="TreeGrafter"/>
</dbReference>
<feature type="active site" description="Nucleophile" evidence="7">
    <location>
        <position position="117"/>
    </location>
</feature>
<dbReference type="KEGG" id="vga:BSQ33_03605"/>
<dbReference type="Proteomes" id="UP000196708">
    <property type="component" value="Chromosome 1"/>
</dbReference>
<evidence type="ECO:0000256" key="4">
    <source>
        <dbReference type="ARBA" id="ARBA00022960"/>
    </source>
</evidence>
<evidence type="ECO:0000259" key="8">
    <source>
        <dbReference type="PROSITE" id="PS52029"/>
    </source>
</evidence>
<evidence type="ECO:0000256" key="3">
    <source>
        <dbReference type="ARBA" id="ARBA00022679"/>
    </source>
</evidence>
<feature type="domain" description="L,D-TPase catalytic" evidence="8">
    <location>
        <begin position="20"/>
        <end position="141"/>
    </location>
</feature>
<dbReference type="CDD" id="cd16913">
    <property type="entry name" value="YkuD_like"/>
    <property type="match status" value="1"/>
</dbReference>
<comment type="similarity">
    <text evidence="2">Belongs to the YkuD family.</text>
</comment>
<evidence type="ECO:0000256" key="5">
    <source>
        <dbReference type="ARBA" id="ARBA00022984"/>
    </source>
</evidence>
<dbReference type="AlphaFoldDB" id="A0A1Z2SIQ6"/>
<dbReference type="Gene3D" id="2.40.440.10">
    <property type="entry name" value="L,D-transpeptidase catalytic domain-like"/>
    <property type="match status" value="1"/>
</dbReference>
<protein>
    <recommendedName>
        <fullName evidence="8">L,D-TPase catalytic domain-containing protein</fullName>
    </recommendedName>
</protein>
<dbReference type="GO" id="GO:0008360">
    <property type="term" value="P:regulation of cell shape"/>
    <property type="evidence" value="ECO:0007669"/>
    <property type="project" value="UniProtKB-UniRule"/>
</dbReference>
<dbReference type="GO" id="GO:0005576">
    <property type="term" value="C:extracellular region"/>
    <property type="evidence" value="ECO:0007669"/>
    <property type="project" value="TreeGrafter"/>
</dbReference>
<dbReference type="PROSITE" id="PS52029">
    <property type="entry name" value="LD_TPASE"/>
    <property type="match status" value="1"/>
</dbReference>
<evidence type="ECO:0000256" key="2">
    <source>
        <dbReference type="ARBA" id="ARBA00005992"/>
    </source>
</evidence>
<reference evidence="9 10" key="1">
    <citation type="submission" date="2016-12" db="EMBL/GenBank/DDBJ databases">
        <authorList>
            <person name="Song W.-J."/>
            <person name="Kurnit D.M."/>
        </authorList>
    </citation>
    <scope>NUCLEOTIDE SEQUENCE [LARGE SCALE GENOMIC DNA]</scope>
    <source>
        <strain evidence="9 10">ATCC 43942</strain>
    </source>
</reference>
<evidence type="ECO:0000256" key="6">
    <source>
        <dbReference type="ARBA" id="ARBA00023316"/>
    </source>
</evidence>
<comment type="pathway">
    <text evidence="1 7">Cell wall biogenesis; peptidoglycan biosynthesis.</text>
</comment>
<dbReference type="SUPFAM" id="SSF141523">
    <property type="entry name" value="L,D-transpeptidase catalytic domain-like"/>
    <property type="match status" value="1"/>
</dbReference>